<dbReference type="Proteomes" id="UP000275408">
    <property type="component" value="Unassembled WGS sequence"/>
</dbReference>
<dbReference type="EMBL" id="RCHS01000841">
    <property type="protein sequence ID" value="RMX56457.1"/>
    <property type="molecule type" value="Genomic_DNA"/>
</dbReference>
<sequence>MKQSAIHWICGDEEWIEDRAKEIGCNSQDGASSTCISSAEIYRASKAPSLIPSKPFRNVRAATPPDKQECEWIWNQEIQSTSNQILV</sequence>
<comment type="caution">
    <text evidence="1">The sequence shown here is derived from an EMBL/GenBank/DDBJ whole genome shotgun (WGS) entry which is preliminary data.</text>
</comment>
<evidence type="ECO:0000313" key="2">
    <source>
        <dbReference type="Proteomes" id="UP000275408"/>
    </source>
</evidence>
<organism evidence="1 2">
    <name type="scientific">Pocillopora damicornis</name>
    <name type="common">Cauliflower coral</name>
    <name type="synonym">Millepora damicornis</name>
    <dbReference type="NCBI Taxonomy" id="46731"/>
    <lineage>
        <taxon>Eukaryota</taxon>
        <taxon>Metazoa</taxon>
        <taxon>Cnidaria</taxon>
        <taxon>Anthozoa</taxon>
        <taxon>Hexacorallia</taxon>
        <taxon>Scleractinia</taxon>
        <taxon>Astrocoeniina</taxon>
        <taxon>Pocilloporidae</taxon>
        <taxon>Pocillopora</taxon>
    </lineage>
</organism>
<evidence type="ECO:0000313" key="1">
    <source>
        <dbReference type="EMBL" id="RMX56457.1"/>
    </source>
</evidence>
<accession>A0A3M6USB9</accession>
<name>A0A3M6USB9_POCDA</name>
<reference evidence="1 2" key="1">
    <citation type="journal article" date="2018" name="Sci. Rep.">
        <title>Comparative analysis of the Pocillopora damicornis genome highlights role of immune system in coral evolution.</title>
        <authorList>
            <person name="Cunning R."/>
            <person name="Bay R.A."/>
            <person name="Gillette P."/>
            <person name="Baker A.C."/>
            <person name="Traylor-Knowles N."/>
        </authorList>
    </citation>
    <scope>NUCLEOTIDE SEQUENCE [LARGE SCALE GENOMIC DNA]</scope>
    <source>
        <strain evidence="1">RSMAS</strain>
        <tissue evidence="1">Whole animal</tissue>
    </source>
</reference>
<proteinExistence type="predicted"/>
<protein>
    <submittedName>
        <fullName evidence="1">Uncharacterized protein</fullName>
    </submittedName>
</protein>
<keyword evidence="2" id="KW-1185">Reference proteome</keyword>
<gene>
    <name evidence="1" type="ORF">pdam_00008802</name>
</gene>
<dbReference type="AlphaFoldDB" id="A0A3M6USB9"/>